<dbReference type="PANTHER" id="PTHR35910:SF1">
    <property type="entry name" value="2EXR DOMAIN-CONTAINING PROTEIN"/>
    <property type="match status" value="1"/>
</dbReference>
<evidence type="ECO:0000313" key="2">
    <source>
        <dbReference type="EMBL" id="PMD17390.1"/>
    </source>
</evidence>
<gene>
    <name evidence="2" type="ORF">NA56DRAFT_692006</name>
</gene>
<protein>
    <submittedName>
        <fullName evidence="2">Uncharacterized protein</fullName>
    </submittedName>
</protein>
<accession>A0A2J6PTN2</accession>
<dbReference type="OrthoDB" id="3557569at2759"/>
<dbReference type="AlphaFoldDB" id="A0A2J6PTN2"/>
<dbReference type="Proteomes" id="UP000235672">
    <property type="component" value="Unassembled WGS sequence"/>
</dbReference>
<keyword evidence="3" id="KW-1185">Reference proteome</keyword>
<reference evidence="2 3" key="1">
    <citation type="submission" date="2016-05" db="EMBL/GenBank/DDBJ databases">
        <title>A degradative enzymes factory behind the ericoid mycorrhizal symbiosis.</title>
        <authorList>
            <consortium name="DOE Joint Genome Institute"/>
            <person name="Martino E."/>
            <person name="Morin E."/>
            <person name="Grelet G."/>
            <person name="Kuo A."/>
            <person name="Kohler A."/>
            <person name="Daghino S."/>
            <person name="Barry K."/>
            <person name="Choi C."/>
            <person name="Cichocki N."/>
            <person name="Clum A."/>
            <person name="Copeland A."/>
            <person name="Hainaut M."/>
            <person name="Haridas S."/>
            <person name="Labutti K."/>
            <person name="Lindquist E."/>
            <person name="Lipzen A."/>
            <person name="Khouja H.-R."/>
            <person name="Murat C."/>
            <person name="Ohm R."/>
            <person name="Olson A."/>
            <person name="Spatafora J."/>
            <person name="Veneault-Fourrey C."/>
            <person name="Henrissat B."/>
            <person name="Grigoriev I."/>
            <person name="Martin F."/>
            <person name="Perotto S."/>
        </authorList>
    </citation>
    <scope>NUCLEOTIDE SEQUENCE [LARGE SCALE GENOMIC DNA]</scope>
    <source>
        <strain evidence="2 3">UAMH 7357</strain>
    </source>
</reference>
<feature type="compositionally biased region" description="Basic and acidic residues" evidence="1">
    <location>
        <begin position="1"/>
        <end position="11"/>
    </location>
</feature>
<dbReference type="PANTHER" id="PTHR35910">
    <property type="entry name" value="2EXR DOMAIN-CONTAINING PROTEIN"/>
    <property type="match status" value="1"/>
</dbReference>
<feature type="region of interest" description="Disordered" evidence="1">
    <location>
        <begin position="1"/>
        <end position="21"/>
    </location>
</feature>
<name>A0A2J6PTN2_9HELO</name>
<evidence type="ECO:0000256" key="1">
    <source>
        <dbReference type="SAM" id="MobiDB-lite"/>
    </source>
</evidence>
<proteinExistence type="predicted"/>
<dbReference type="EMBL" id="KZ613500">
    <property type="protein sequence ID" value="PMD17390.1"/>
    <property type="molecule type" value="Genomic_DNA"/>
</dbReference>
<organism evidence="2 3">
    <name type="scientific">Hyaloscypha hepaticicola</name>
    <dbReference type="NCBI Taxonomy" id="2082293"/>
    <lineage>
        <taxon>Eukaryota</taxon>
        <taxon>Fungi</taxon>
        <taxon>Dikarya</taxon>
        <taxon>Ascomycota</taxon>
        <taxon>Pezizomycotina</taxon>
        <taxon>Leotiomycetes</taxon>
        <taxon>Helotiales</taxon>
        <taxon>Hyaloscyphaceae</taxon>
        <taxon>Hyaloscypha</taxon>
    </lineage>
</organism>
<sequence>MAEHAVFEPKWPDQPNGPNGLYYPDDIQERTPQPDVVPHAVIDVISKSKLKKFTIKKDQSFTLFPKLPLELRRLIWRHTLHVNREARGVALELYKARFGLSSAPERPPEIYVNSEIDTIYLGVGNFDPSGLDPAIPFLRLLNSADLESIKHLAIDEEIELLYPDEDEEIVGLMKMGFKSLEPVTIISNLEKKMDVVLQRWKKGRAEFHAWKISKEKALTCQLTKRGTLWEGELSELWAYVEKHEFKESTSINTVRMVSWGVLGRELMWAPRIKFLRANVYVPITGCLYGDDGLVRRLVELEEDEDPKYDELADIINVGLEGPERLDPLDVYVSSHKCVCYIGHRQWIEPPDWVPDISKIDLRGALAIVDGDDSA</sequence>
<evidence type="ECO:0000313" key="3">
    <source>
        <dbReference type="Proteomes" id="UP000235672"/>
    </source>
</evidence>